<dbReference type="Gene3D" id="3.40.50.720">
    <property type="entry name" value="NAD(P)-binding Rossmann-like Domain"/>
    <property type="match status" value="1"/>
</dbReference>
<organism evidence="10 11">
    <name type="scientific">Staurois parvus</name>
    <dbReference type="NCBI Taxonomy" id="386267"/>
    <lineage>
        <taxon>Eukaryota</taxon>
        <taxon>Metazoa</taxon>
        <taxon>Chordata</taxon>
        <taxon>Craniata</taxon>
        <taxon>Vertebrata</taxon>
        <taxon>Euteleostomi</taxon>
        <taxon>Amphibia</taxon>
        <taxon>Batrachia</taxon>
        <taxon>Anura</taxon>
        <taxon>Neobatrachia</taxon>
        <taxon>Ranoidea</taxon>
        <taxon>Ranidae</taxon>
        <taxon>Staurois</taxon>
    </lineage>
</organism>
<dbReference type="InterPro" id="IPR036291">
    <property type="entry name" value="NAD(P)-bd_dom_sf"/>
</dbReference>
<dbReference type="SUPFAM" id="SSF50129">
    <property type="entry name" value="GroES-like"/>
    <property type="match status" value="1"/>
</dbReference>
<comment type="catalytic activity">
    <reaction evidence="6">
        <text>13,14-dihydro-15-oxo-PGF2alpha + NADP(+) = 15-oxoprostaglandin F2alpha + NADPH + H(+)</text>
        <dbReference type="Rhea" id="RHEA:50588"/>
        <dbReference type="ChEBI" id="CHEBI:15378"/>
        <dbReference type="ChEBI" id="CHEBI:57783"/>
        <dbReference type="ChEBI" id="CHEBI:58349"/>
        <dbReference type="ChEBI" id="CHEBI:133374"/>
        <dbReference type="ChEBI" id="CHEBI:133409"/>
    </reaction>
    <physiologicalReaction direction="right-to-left" evidence="6">
        <dbReference type="Rhea" id="RHEA:50590"/>
    </physiologicalReaction>
</comment>
<accession>A0ABN9BQH9</accession>
<dbReference type="Proteomes" id="UP001162483">
    <property type="component" value="Unassembled WGS sequence"/>
</dbReference>
<dbReference type="InterPro" id="IPR013149">
    <property type="entry name" value="ADH-like_C"/>
</dbReference>
<dbReference type="Pfam" id="PF00107">
    <property type="entry name" value="ADH_zinc_N"/>
    <property type="match status" value="1"/>
</dbReference>
<gene>
    <name evidence="10" type="ORF">SPARVUS_LOCUS3405583</name>
</gene>
<dbReference type="Pfam" id="PF16884">
    <property type="entry name" value="ADH_N_2"/>
    <property type="match status" value="1"/>
</dbReference>
<evidence type="ECO:0000313" key="11">
    <source>
        <dbReference type="Proteomes" id="UP001162483"/>
    </source>
</evidence>
<evidence type="ECO:0000259" key="8">
    <source>
        <dbReference type="Pfam" id="PF00107"/>
    </source>
</evidence>
<dbReference type="PANTHER" id="PTHR43205">
    <property type="entry name" value="PROSTAGLANDIN REDUCTASE"/>
    <property type="match status" value="1"/>
</dbReference>
<dbReference type="EMBL" id="CATNWA010005332">
    <property type="protein sequence ID" value="CAI9549799.1"/>
    <property type="molecule type" value="Genomic_DNA"/>
</dbReference>
<comment type="catalytic activity">
    <reaction evidence="5">
        <text>13,14-dihydro-15-oxo-prostaglandin F1alpha + NADP(+) = 15-oxoprostaglandin F1alpha + NADPH + H(+)</text>
        <dbReference type="Rhea" id="RHEA:50592"/>
        <dbReference type="ChEBI" id="CHEBI:15378"/>
        <dbReference type="ChEBI" id="CHEBI:57783"/>
        <dbReference type="ChEBI" id="CHEBI:58349"/>
        <dbReference type="ChEBI" id="CHEBI:79072"/>
        <dbReference type="ChEBI" id="CHEBI:133411"/>
    </reaction>
    <physiologicalReaction direction="right-to-left" evidence="5">
        <dbReference type="Rhea" id="RHEA:50594"/>
    </physiologicalReaction>
</comment>
<protein>
    <recommendedName>
        <fullName evidence="4">15-oxoprostaglandin 13-reductase</fullName>
        <ecNumber evidence="2">1.3.1.48</ecNumber>
    </recommendedName>
    <alternativeName>
        <fullName evidence="4">15-oxoprostaglandin 13-reductase</fullName>
    </alternativeName>
</protein>
<evidence type="ECO:0000259" key="9">
    <source>
        <dbReference type="Pfam" id="PF16884"/>
    </source>
</evidence>
<evidence type="ECO:0000256" key="7">
    <source>
        <dbReference type="ARBA" id="ARBA00049070"/>
    </source>
</evidence>
<dbReference type="InterPro" id="IPR011032">
    <property type="entry name" value="GroES-like_sf"/>
</dbReference>
<evidence type="ECO:0000256" key="3">
    <source>
        <dbReference type="ARBA" id="ARBA00023002"/>
    </source>
</evidence>
<comment type="caution">
    <text evidence="10">The sequence shown here is derived from an EMBL/GenBank/DDBJ whole genome shotgun (WGS) entry which is preliminary data.</text>
</comment>
<dbReference type="PANTHER" id="PTHR43205:SF5">
    <property type="entry name" value="PROSTAGLANDIN REDUCTASE 2"/>
    <property type="match status" value="1"/>
</dbReference>
<keyword evidence="3" id="KW-0560">Oxidoreductase</keyword>
<proteinExistence type="inferred from homology"/>
<evidence type="ECO:0000313" key="10">
    <source>
        <dbReference type="EMBL" id="CAI9549799.1"/>
    </source>
</evidence>
<evidence type="ECO:0000256" key="1">
    <source>
        <dbReference type="ARBA" id="ARBA00010460"/>
    </source>
</evidence>
<feature type="domain" description="Oxidoreductase N-terminal" evidence="9">
    <location>
        <begin position="8"/>
        <end position="110"/>
    </location>
</feature>
<feature type="domain" description="Alcohol dehydrogenase-like C-terminal" evidence="8">
    <location>
        <begin position="161"/>
        <end position="276"/>
    </location>
</feature>
<dbReference type="SUPFAM" id="SSF51735">
    <property type="entry name" value="NAD(P)-binding Rossmann-fold domains"/>
    <property type="match status" value="1"/>
</dbReference>
<evidence type="ECO:0000256" key="4">
    <source>
        <dbReference type="ARBA" id="ARBA00033119"/>
    </source>
</evidence>
<sequence>MLLYPGNHGEPVAENFRLEEGELSEELIDGQVLAKTLYISVDPYLRCRMNEDTGTDYIQPWKVSEVLDSGGIGVIELSKNGHLKVGDIVTSFNWPWQTKCILDGSTLKKVDPNLVDGHLSHLLGAVGMTGLTAFLGVKEKGHVIPETNQTVVVSGAAGACGSLAGQIGHLLGCSHIVGICGTNEKCAVLTSELGFDEALNYKEPGLGERLRVCCPDGVDIYFDNVGGEISDIVISQMKKSSHVILCGQISQYNKDVPYPPPLNPQTDSILKERNITRERFLVLNYLDQEESAIVQLSEWVKDWKAEG</sequence>
<reference evidence="10" key="1">
    <citation type="submission" date="2023-05" db="EMBL/GenBank/DDBJ databases">
        <authorList>
            <person name="Stuckert A."/>
        </authorList>
    </citation>
    <scope>NUCLEOTIDE SEQUENCE</scope>
</reference>
<keyword evidence="11" id="KW-1185">Reference proteome</keyword>
<evidence type="ECO:0000256" key="5">
    <source>
        <dbReference type="ARBA" id="ARBA00047878"/>
    </source>
</evidence>
<evidence type="ECO:0000256" key="2">
    <source>
        <dbReference type="ARBA" id="ARBA00011981"/>
    </source>
</evidence>
<dbReference type="InterPro" id="IPR041694">
    <property type="entry name" value="ADH_N_2"/>
</dbReference>
<dbReference type="EC" id="1.3.1.48" evidence="2"/>
<dbReference type="InterPro" id="IPR045010">
    <property type="entry name" value="MDR_fam"/>
</dbReference>
<comment type="catalytic activity">
    <reaction evidence="7">
        <text>13,14-dihydro-15-oxo-prostaglandin E1 + NADP(+) = 15-oxoprostaglandin E1 + NADPH + H(+)</text>
        <dbReference type="Rhea" id="RHEA:50584"/>
        <dbReference type="ChEBI" id="CHEBI:15378"/>
        <dbReference type="ChEBI" id="CHEBI:57401"/>
        <dbReference type="ChEBI" id="CHEBI:57783"/>
        <dbReference type="ChEBI" id="CHEBI:58349"/>
        <dbReference type="ChEBI" id="CHEBI:133408"/>
    </reaction>
    <physiologicalReaction direction="right-to-left" evidence="7">
        <dbReference type="Rhea" id="RHEA:50586"/>
    </physiologicalReaction>
</comment>
<name>A0ABN9BQH9_9NEOB</name>
<comment type="similarity">
    <text evidence="1">Belongs to the NADP-dependent oxidoreductase L4BD family.</text>
</comment>
<evidence type="ECO:0000256" key="6">
    <source>
        <dbReference type="ARBA" id="ARBA00048290"/>
    </source>
</evidence>
<dbReference type="Gene3D" id="3.90.180.10">
    <property type="entry name" value="Medium-chain alcohol dehydrogenases, catalytic domain"/>
    <property type="match status" value="1"/>
</dbReference>